<feature type="coiled-coil region" evidence="7">
    <location>
        <begin position="738"/>
        <end position="772"/>
    </location>
</feature>
<feature type="coiled-coil region" evidence="7">
    <location>
        <begin position="247"/>
        <end position="296"/>
    </location>
</feature>
<dbReference type="InterPro" id="IPR013083">
    <property type="entry name" value="Znf_RING/FYVE/PHD"/>
</dbReference>
<dbReference type="GO" id="GO:0005737">
    <property type="term" value="C:cytoplasm"/>
    <property type="evidence" value="ECO:0007669"/>
    <property type="project" value="UniProtKB-ARBA"/>
</dbReference>
<dbReference type="PROSITE" id="PS00518">
    <property type="entry name" value="ZF_RING_1"/>
    <property type="match status" value="2"/>
</dbReference>
<evidence type="ECO:0000256" key="2">
    <source>
        <dbReference type="ARBA" id="ARBA00022723"/>
    </source>
</evidence>
<evidence type="ECO:0000259" key="10">
    <source>
        <dbReference type="PROSITE" id="PS50188"/>
    </source>
</evidence>
<feature type="domain" description="B30.2/SPRY" evidence="10">
    <location>
        <begin position="348"/>
        <end position="542"/>
    </location>
</feature>
<evidence type="ECO:0000256" key="5">
    <source>
        <dbReference type="ARBA" id="ARBA00022859"/>
    </source>
</evidence>
<keyword evidence="1" id="KW-0399">Innate immunity</keyword>
<dbReference type="InterPro" id="IPR001870">
    <property type="entry name" value="B30.2/SPRY"/>
</dbReference>
<dbReference type="InterPro" id="IPR043136">
    <property type="entry name" value="B30.2/SPRY_sf"/>
</dbReference>
<dbReference type="InterPro" id="IPR003879">
    <property type="entry name" value="Butyrophylin_SPRY"/>
</dbReference>
<dbReference type="InterPro" id="IPR006574">
    <property type="entry name" value="PRY"/>
</dbReference>
<dbReference type="RefSeq" id="XP_050924946.1">
    <property type="nucleotide sequence ID" value="XM_051068989.1"/>
</dbReference>
<keyword evidence="5" id="KW-0391">Immunity</keyword>
<dbReference type="InterPro" id="IPR000315">
    <property type="entry name" value="Znf_B-box"/>
</dbReference>
<keyword evidence="4" id="KW-0862">Zinc</keyword>
<dbReference type="Pfam" id="PF00643">
    <property type="entry name" value="zf-B_box"/>
    <property type="match status" value="2"/>
</dbReference>
<dbReference type="PROSITE" id="PS50119">
    <property type="entry name" value="ZF_BBOX"/>
    <property type="match status" value="2"/>
</dbReference>
<evidence type="ECO:0000259" key="9">
    <source>
        <dbReference type="PROSITE" id="PS50119"/>
    </source>
</evidence>
<feature type="domain" description="RING-type" evidence="8">
    <location>
        <begin position="567"/>
        <end position="607"/>
    </location>
</feature>
<feature type="coiled-coil region" evidence="7">
    <location>
        <begin position="186"/>
        <end position="220"/>
    </location>
</feature>
<keyword evidence="7" id="KW-0175">Coiled coil</keyword>
<dbReference type="SUPFAM" id="SSF49899">
    <property type="entry name" value="Concanavalin A-like lectins/glucanases"/>
    <property type="match status" value="2"/>
</dbReference>
<dbReference type="InterPro" id="IPR001841">
    <property type="entry name" value="Znf_RING"/>
</dbReference>
<dbReference type="SMART" id="SM00336">
    <property type="entry name" value="BBOX"/>
    <property type="match status" value="2"/>
</dbReference>
<gene>
    <name evidence="12" type="primary">LOC108874663</name>
</gene>
<dbReference type="Pfam" id="PF00622">
    <property type="entry name" value="SPRY"/>
    <property type="match status" value="2"/>
</dbReference>
<dbReference type="SUPFAM" id="SSF57850">
    <property type="entry name" value="RING/U-box"/>
    <property type="match status" value="2"/>
</dbReference>
<evidence type="ECO:0000256" key="7">
    <source>
        <dbReference type="SAM" id="Coils"/>
    </source>
</evidence>
<dbReference type="PRINTS" id="PR01407">
    <property type="entry name" value="BUTYPHLNCDUF"/>
</dbReference>
<dbReference type="GeneID" id="108874663"/>
<evidence type="ECO:0000313" key="12">
    <source>
        <dbReference type="RefSeq" id="XP_050924946.1"/>
    </source>
</evidence>
<keyword evidence="3 6" id="KW-0863">Zinc-finger</keyword>
<feature type="domain" description="B30.2/SPRY" evidence="10">
    <location>
        <begin position="900"/>
        <end position="1092"/>
    </location>
</feature>
<dbReference type="PANTHER" id="PTHR25465">
    <property type="entry name" value="B-BOX DOMAIN CONTAINING"/>
    <property type="match status" value="1"/>
</dbReference>
<accession>A0AAJ8B239</accession>
<dbReference type="Proteomes" id="UP000694890">
    <property type="component" value="Unplaced"/>
</dbReference>
<dbReference type="InterPro" id="IPR027370">
    <property type="entry name" value="Znf-RING_euk"/>
</dbReference>
<dbReference type="InterPro" id="IPR003877">
    <property type="entry name" value="SPRY_dom"/>
</dbReference>
<dbReference type="GO" id="GO:0045087">
    <property type="term" value="P:innate immune response"/>
    <property type="evidence" value="ECO:0007669"/>
    <property type="project" value="UniProtKB-KW"/>
</dbReference>
<dbReference type="Pfam" id="PF13765">
    <property type="entry name" value="PRY"/>
    <property type="match status" value="2"/>
</dbReference>
<feature type="coiled-coil region" evidence="7">
    <location>
        <begin position="799"/>
        <end position="848"/>
    </location>
</feature>
<dbReference type="CDD" id="cd19769">
    <property type="entry name" value="Bbox2_TRIM16-like"/>
    <property type="match status" value="2"/>
</dbReference>
<sequence>MSAASNLRSEDQFLCSICLDVFTDPVSTPCGHNYCKNCITTHWNINVPSRCPLCDKVFKTRPDLDINTLFSEMVAQFRQEAQQKASSSSSEQQVAKPGEVSCDVCTGTKLKALKSCLVCLVSYCETHLEPHLTVLGLKRHQLMDPVENLEDRMCTKHDKPLELFCKTDQTCVCMLCSVLDHRTHEFVPLEEEYEGKKAELEKTEAEIQQMIQKRRLKIEEIKHSVKISKDDADREKAEGVQVFTALKESVDRGLNQLIKEMEEKQKTTEKQAEDLITELEQEISELMKRSTEVEQLSLSEDHLHLLQNFPSLKAAPPTKDWTEVRVRPPSYEGTVVRAVAQLEETLSKEMKKLFEAELKRVQQYAVDVTLDPDTAHPKLILSDNEKQVKHGDVKKNLPDNLERFSTCVCVLGKQSFSSGRFYFEVQVKGKTKWTSGVARESINRKGNINLSPQNGYWTICLENGNEYEALAVPPVRLFLKSGLEKVGVFVDYEEGLVSFYDVDTAALIYSFTGCSFTEKLYPVFSPCLNDGVSSAKQPNAITPPPPCFMGVDMSAASNLRSEDQYLCSICLHVLTDPVSTPCGHNYCKNCINQHWNINVSCQCPMCNEVFYTRPQLKINTFISEMVAQFRQEAQQKASSSSSEQQLAKPGEVSCDVCTGTKLKALKSCLVCLVSYCETHLEPHLTVSVLKRHQLMDPVENLEDRMCTKHDKPLELFCKTDQTCVCMLCSVLDHRTHYVVPLKEEYEGKKAELEKTEAEIQQMIQKRRLKIEKIKHSVKISKDDADREKAEGVQVFTALKESVDRGLNQLIKEMEEKQKTTEKQAEDLITELEQEISELMKRSTKVEQLSLSEDHLHLLQNFPSLKAAPPTKDWTEVRVRPPSYEGTVVRAVAQLEETLSKEMKKLFEAELKRVQQYAVDVTLDPDTANPELILSDDEKQVKHGDVRKNLPDNPGRFSNRVNALGKQSFSSGRLNFVVQVKGKTDWTLGVARESIKRKGDITLRPQNGYWTIWLRSGKDYKALDDPPITLSLKSGPKKVGVFVDYEEGLVSFYDVDAAALIYSFTGCSFTEKLYPFFSPCPNHGGINSAPLIICPVNQTV</sequence>
<dbReference type="InterPro" id="IPR013320">
    <property type="entry name" value="ConA-like_dom_sf"/>
</dbReference>
<feature type="domain" description="B box-type" evidence="9">
    <location>
        <begin position="701"/>
        <end position="741"/>
    </location>
</feature>
<dbReference type="FunFam" id="2.60.120.920:FF:000004">
    <property type="entry name" value="Butyrophilin subfamily 1 member A1"/>
    <property type="match status" value="2"/>
</dbReference>
<organism evidence="11 12">
    <name type="scientific">Lates calcarifer</name>
    <name type="common">Barramundi</name>
    <name type="synonym">Holocentrus calcarifer</name>
    <dbReference type="NCBI Taxonomy" id="8187"/>
    <lineage>
        <taxon>Eukaryota</taxon>
        <taxon>Metazoa</taxon>
        <taxon>Chordata</taxon>
        <taxon>Craniata</taxon>
        <taxon>Vertebrata</taxon>
        <taxon>Euteleostomi</taxon>
        <taxon>Actinopterygii</taxon>
        <taxon>Neopterygii</taxon>
        <taxon>Teleostei</taxon>
        <taxon>Neoteleostei</taxon>
        <taxon>Acanthomorphata</taxon>
        <taxon>Carangaria</taxon>
        <taxon>Carangaria incertae sedis</taxon>
        <taxon>Centropomidae</taxon>
        <taxon>Lates</taxon>
    </lineage>
</organism>
<dbReference type="AlphaFoldDB" id="A0AAJ8B239"/>
<dbReference type="PROSITE" id="PS50089">
    <property type="entry name" value="ZF_RING_2"/>
    <property type="match status" value="2"/>
</dbReference>
<dbReference type="Gene3D" id="3.30.160.60">
    <property type="entry name" value="Classic Zinc Finger"/>
    <property type="match status" value="2"/>
</dbReference>
<evidence type="ECO:0000256" key="3">
    <source>
        <dbReference type="ARBA" id="ARBA00022771"/>
    </source>
</evidence>
<dbReference type="Gene3D" id="4.10.830.40">
    <property type="match status" value="2"/>
</dbReference>
<dbReference type="CDD" id="cd13733">
    <property type="entry name" value="SPRY_PRY_C-I_1"/>
    <property type="match status" value="2"/>
</dbReference>
<proteinExistence type="predicted"/>
<feature type="domain" description="B box-type" evidence="9">
    <location>
        <begin position="149"/>
        <end position="189"/>
    </location>
</feature>
<dbReference type="SUPFAM" id="SSF57845">
    <property type="entry name" value="B-box zinc-binding domain"/>
    <property type="match status" value="2"/>
</dbReference>
<dbReference type="InterPro" id="IPR017907">
    <property type="entry name" value="Znf_RING_CS"/>
</dbReference>
<dbReference type="SMART" id="SM00184">
    <property type="entry name" value="RING"/>
    <property type="match status" value="2"/>
</dbReference>
<evidence type="ECO:0000256" key="4">
    <source>
        <dbReference type="ARBA" id="ARBA00022833"/>
    </source>
</evidence>
<feature type="domain" description="RING-type" evidence="8">
    <location>
        <begin position="15"/>
        <end position="55"/>
    </location>
</feature>
<dbReference type="GO" id="GO:0008270">
    <property type="term" value="F:zinc ion binding"/>
    <property type="evidence" value="ECO:0007669"/>
    <property type="project" value="UniProtKB-KW"/>
</dbReference>
<dbReference type="Gene3D" id="3.30.40.10">
    <property type="entry name" value="Zinc/RING finger domain, C3HC4 (zinc finger)"/>
    <property type="match status" value="2"/>
</dbReference>
<dbReference type="SMART" id="SM00449">
    <property type="entry name" value="SPRY"/>
    <property type="match status" value="2"/>
</dbReference>
<dbReference type="Pfam" id="PF25600">
    <property type="entry name" value="TRIM_CC"/>
    <property type="match status" value="2"/>
</dbReference>
<dbReference type="KEGG" id="lcf:108874663"/>
<evidence type="ECO:0000313" key="11">
    <source>
        <dbReference type="Proteomes" id="UP000694890"/>
    </source>
</evidence>
<dbReference type="InterPro" id="IPR051051">
    <property type="entry name" value="E3_ubiq-ligase_TRIM/RNF"/>
</dbReference>
<keyword evidence="2" id="KW-0479">Metal-binding</keyword>
<dbReference type="PANTHER" id="PTHR25465:SF32">
    <property type="entry name" value="BLOODTHIRSTY-RELATED GENE FAMILY, MEMBER 16 ISOFORM X1-RELATED"/>
    <property type="match status" value="1"/>
</dbReference>
<dbReference type="SMART" id="SM00589">
    <property type="entry name" value="PRY"/>
    <property type="match status" value="2"/>
</dbReference>
<protein>
    <submittedName>
        <fullName evidence="12">Uncharacterized protein LOC108874663</fullName>
    </submittedName>
</protein>
<evidence type="ECO:0000256" key="6">
    <source>
        <dbReference type="PROSITE-ProRule" id="PRU00024"/>
    </source>
</evidence>
<evidence type="ECO:0000259" key="8">
    <source>
        <dbReference type="PROSITE" id="PS50089"/>
    </source>
</evidence>
<evidence type="ECO:0000256" key="1">
    <source>
        <dbReference type="ARBA" id="ARBA00022588"/>
    </source>
</evidence>
<name>A0AAJ8B239_LATCA</name>
<reference evidence="12" key="1">
    <citation type="submission" date="2025-08" db="UniProtKB">
        <authorList>
            <consortium name="RefSeq"/>
        </authorList>
    </citation>
    <scope>IDENTIFICATION</scope>
    <source>
        <tissue evidence="12">Brain</tissue>
    </source>
</reference>
<dbReference type="Gene3D" id="2.60.120.920">
    <property type="match status" value="2"/>
</dbReference>
<dbReference type="PROSITE" id="PS50188">
    <property type="entry name" value="B302_SPRY"/>
    <property type="match status" value="2"/>
</dbReference>
<dbReference type="Pfam" id="PF13445">
    <property type="entry name" value="zf-RING_UBOX"/>
    <property type="match status" value="2"/>
</dbReference>
<dbReference type="InterPro" id="IPR058030">
    <property type="entry name" value="TRIM8/14/16/25/29/45/65_CC"/>
</dbReference>